<dbReference type="AlphaFoldDB" id="A0AAN9KNC2"/>
<dbReference type="Proteomes" id="UP001359559">
    <property type="component" value="Unassembled WGS sequence"/>
</dbReference>
<reference evidence="1 2" key="1">
    <citation type="submission" date="2024-01" db="EMBL/GenBank/DDBJ databases">
        <title>The genomes of 5 underutilized Papilionoideae crops provide insights into root nodulation and disease resistance.</title>
        <authorList>
            <person name="Yuan L."/>
        </authorList>
    </citation>
    <scope>NUCLEOTIDE SEQUENCE [LARGE SCALE GENOMIC DNA]</scope>
    <source>
        <strain evidence="1">LY-2023</strain>
        <tissue evidence="1">Leaf</tissue>
    </source>
</reference>
<accession>A0AAN9KNC2</accession>
<comment type="caution">
    <text evidence="1">The sequence shown here is derived from an EMBL/GenBank/DDBJ whole genome shotgun (WGS) entry which is preliminary data.</text>
</comment>
<sequence length="138" mass="15953">MNHLTLCLDGLKEDAAAILVCNCSQGLCSEHLTCAGLELYVFYSFLVLIVKDTNPYMFTQKWGLVQLGPGLVPNKYMFLSTVFRSHANFLVYAISNEMDEFFLFLFLFLFMGSECFQTVVIRTYDQVWSRWEIESKIL</sequence>
<protein>
    <submittedName>
        <fullName evidence="1">Uncharacterized protein</fullName>
    </submittedName>
</protein>
<gene>
    <name evidence="1" type="ORF">RJT34_04354</name>
</gene>
<name>A0AAN9KNC2_CLITE</name>
<evidence type="ECO:0000313" key="1">
    <source>
        <dbReference type="EMBL" id="KAK7319631.1"/>
    </source>
</evidence>
<evidence type="ECO:0000313" key="2">
    <source>
        <dbReference type="Proteomes" id="UP001359559"/>
    </source>
</evidence>
<keyword evidence="2" id="KW-1185">Reference proteome</keyword>
<dbReference type="EMBL" id="JAYKXN010000001">
    <property type="protein sequence ID" value="KAK7319631.1"/>
    <property type="molecule type" value="Genomic_DNA"/>
</dbReference>
<proteinExistence type="predicted"/>
<organism evidence="1 2">
    <name type="scientific">Clitoria ternatea</name>
    <name type="common">Butterfly pea</name>
    <dbReference type="NCBI Taxonomy" id="43366"/>
    <lineage>
        <taxon>Eukaryota</taxon>
        <taxon>Viridiplantae</taxon>
        <taxon>Streptophyta</taxon>
        <taxon>Embryophyta</taxon>
        <taxon>Tracheophyta</taxon>
        <taxon>Spermatophyta</taxon>
        <taxon>Magnoliopsida</taxon>
        <taxon>eudicotyledons</taxon>
        <taxon>Gunneridae</taxon>
        <taxon>Pentapetalae</taxon>
        <taxon>rosids</taxon>
        <taxon>fabids</taxon>
        <taxon>Fabales</taxon>
        <taxon>Fabaceae</taxon>
        <taxon>Papilionoideae</taxon>
        <taxon>50 kb inversion clade</taxon>
        <taxon>NPAAA clade</taxon>
        <taxon>indigoferoid/millettioid clade</taxon>
        <taxon>Phaseoleae</taxon>
        <taxon>Clitoria</taxon>
    </lineage>
</organism>